<dbReference type="Gene3D" id="2.40.420.20">
    <property type="match status" value="1"/>
</dbReference>
<feature type="compositionally biased region" description="Gly residues" evidence="4">
    <location>
        <begin position="187"/>
        <end position="235"/>
    </location>
</feature>
<dbReference type="InterPro" id="IPR058625">
    <property type="entry name" value="MdtA-like_BSH"/>
</dbReference>
<dbReference type="Gene3D" id="1.10.287.470">
    <property type="entry name" value="Helix hairpin bin"/>
    <property type="match status" value="1"/>
</dbReference>
<dbReference type="Pfam" id="PF25917">
    <property type="entry name" value="BSH_RND"/>
    <property type="match status" value="1"/>
</dbReference>
<reference evidence="6 7" key="1">
    <citation type="submission" date="2020-08" db="EMBL/GenBank/DDBJ databases">
        <title>Sequencing the genomes of 1000 actinobacteria strains.</title>
        <authorList>
            <person name="Klenk H.-P."/>
        </authorList>
    </citation>
    <scope>NUCLEOTIDE SEQUENCE [LARGE SCALE GENOMIC DNA]</scope>
    <source>
        <strain evidence="6 7">DSM 45809</strain>
    </source>
</reference>
<sequence>MGVALAGRRRLIWLGVTVVVLALLAYGVVRALTADGAEESKAAETVTVDRGAVTSEVATTGTLQPAQTRSLSFAVDGTVETVQVRAGTTVTAGQVLAAVDDEDARDAVDDAQDALDSAEDSLADAKEAASTTSTTTGCDAAAAYRLGATATASASGSPSPTATATASATPTATKTAQPAATATKTKGSGGTTGGTTGGGTTGGGTTGGGASGGGASACTGTSGGQPGGGQQGSSGGDAILTAQQRVNQAEVALEKAEDALAGATITAPIAGKILTVGGKVGSQVTAGSAFITLADVYDMQISAAFPEADADHLAVGQKAVITLADKPGETFDATLVVVDPVGTSDGTLTTFGVVLSFVDAPEDLLVGQSAQVRVTTGSKADVLRVPSTAVHDVSGTNGTVQKDGAVAEVRIGLRGDRYTEITAGLSEGDAVSRSW</sequence>
<dbReference type="AlphaFoldDB" id="A0A7W7GZF3"/>
<name>A0A7W7GZF3_9ACTN</name>
<dbReference type="RefSeq" id="WP_185041492.1">
    <property type="nucleotide sequence ID" value="NZ_BAABFG010000005.1"/>
</dbReference>
<dbReference type="InterPro" id="IPR050465">
    <property type="entry name" value="UPF0194_transport"/>
</dbReference>
<dbReference type="EMBL" id="JACHNB010000001">
    <property type="protein sequence ID" value="MBB4740947.1"/>
    <property type="molecule type" value="Genomic_DNA"/>
</dbReference>
<comment type="caution">
    <text evidence="6">The sequence shown here is derived from an EMBL/GenBank/DDBJ whole genome shotgun (WGS) entry which is preliminary data.</text>
</comment>
<evidence type="ECO:0000256" key="1">
    <source>
        <dbReference type="ARBA" id="ARBA00004196"/>
    </source>
</evidence>
<organism evidence="6 7">
    <name type="scientific">Actinoplanes octamycinicus</name>
    <dbReference type="NCBI Taxonomy" id="135948"/>
    <lineage>
        <taxon>Bacteria</taxon>
        <taxon>Bacillati</taxon>
        <taxon>Actinomycetota</taxon>
        <taxon>Actinomycetes</taxon>
        <taxon>Micromonosporales</taxon>
        <taxon>Micromonosporaceae</taxon>
        <taxon>Actinoplanes</taxon>
    </lineage>
</organism>
<dbReference type="PANTHER" id="PTHR32347">
    <property type="entry name" value="EFFLUX SYSTEM COMPONENT YKNX-RELATED"/>
    <property type="match status" value="1"/>
</dbReference>
<evidence type="ECO:0000256" key="3">
    <source>
        <dbReference type="SAM" id="Coils"/>
    </source>
</evidence>
<evidence type="ECO:0000259" key="5">
    <source>
        <dbReference type="Pfam" id="PF25917"/>
    </source>
</evidence>
<evidence type="ECO:0000256" key="4">
    <source>
        <dbReference type="SAM" id="MobiDB-lite"/>
    </source>
</evidence>
<comment type="subcellular location">
    <subcellularLocation>
        <location evidence="1">Cell envelope</location>
    </subcellularLocation>
</comment>
<feature type="compositionally biased region" description="Low complexity" evidence="4">
    <location>
        <begin position="151"/>
        <end position="186"/>
    </location>
</feature>
<protein>
    <submittedName>
        <fullName evidence="6">HlyD family secretion protein</fullName>
    </submittedName>
</protein>
<evidence type="ECO:0000313" key="7">
    <source>
        <dbReference type="Proteomes" id="UP000546162"/>
    </source>
</evidence>
<accession>A0A7W7GZF3</accession>
<dbReference type="Gene3D" id="2.40.50.100">
    <property type="match status" value="1"/>
</dbReference>
<dbReference type="SUPFAM" id="SSF111369">
    <property type="entry name" value="HlyD-like secretion proteins"/>
    <property type="match status" value="2"/>
</dbReference>
<proteinExistence type="predicted"/>
<feature type="domain" description="Multidrug resistance protein MdtA-like barrel-sandwich hybrid" evidence="5">
    <location>
        <begin position="75"/>
        <end position="289"/>
    </location>
</feature>
<keyword evidence="7" id="KW-1185">Reference proteome</keyword>
<keyword evidence="2 3" id="KW-0175">Coiled coil</keyword>
<dbReference type="GO" id="GO:0030313">
    <property type="term" value="C:cell envelope"/>
    <property type="evidence" value="ECO:0007669"/>
    <property type="project" value="UniProtKB-SubCell"/>
</dbReference>
<feature type="compositionally biased region" description="Acidic residues" evidence="4">
    <location>
        <begin position="109"/>
        <end position="122"/>
    </location>
</feature>
<dbReference type="Gene3D" id="2.40.30.170">
    <property type="match status" value="1"/>
</dbReference>
<evidence type="ECO:0000313" key="6">
    <source>
        <dbReference type="EMBL" id="MBB4740947.1"/>
    </source>
</evidence>
<gene>
    <name evidence="6" type="ORF">BJY16_004406</name>
</gene>
<evidence type="ECO:0000256" key="2">
    <source>
        <dbReference type="ARBA" id="ARBA00023054"/>
    </source>
</evidence>
<dbReference type="Proteomes" id="UP000546162">
    <property type="component" value="Unassembled WGS sequence"/>
</dbReference>
<feature type="coiled-coil region" evidence="3">
    <location>
        <begin position="239"/>
        <end position="266"/>
    </location>
</feature>
<feature type="region of interest" description="Disordered" evidence="4">
    <location>
        <begin position="109"/>
        <end position="135"/>
    </location>
</feature>
<feature type="region of interest" description="Disordered" evidence="4">
    <location>
        <begin position="151"/>
        <end position="237"/>
    </location>
</feature>